<evidence type="ECO:0000313" key="2">
    <source>
        <dbReference type="EMBL" id="MBD8039481.1"/>
    </source>
</evidence>
<evidence type="ECO:0000256" key="1">
    <source>
        <dbReference type="SAM" id="SignalP"/>
    </source>
</evidence>
<dbReference type="Proteomes" id="UP000620874">
    <property type="component" value="Unassembled WGS sequence"/>
</dbReference>
<dbReference type="PROSITE" id="PS51257">
    <property type="entry name" value="PROKAR_LIPOPROTEIN"/>
    <property type="match status" value="1"/>
</dbReference>
<dbReference type="RefSeq" id="WP_191762996.1">
    <property type="nucleotide sequence ID" value="NZ_JACSPP010000006.1"/>
</dbReference>
<keyword evidence="3" id="KW-1185">Reference proteome</keyword>
<dbReference type="Gene3D" id="3.30.1150.10">
    <property type="match status" value="1"/>
</dbReference>
<keyword evidence="1" id="KW-0732">Signal</keyword>
<name>A0ABR8Y5J1_9BACT</name>
<evidence type="ECO:0008006" key="4">
    <source>
        <dbReference type="Google" id="ProtNLM"/>
    </source>
</evidence>
<evidence type="ECO:0000313" key="3">
    <source>
        <dbReference type="Proteomes" id="UP000620874"/>
    </source>
</evidence>
<proteinExistence type="predicted"/>
<feature type="chain" id="PRO_5045479512" description="TonB C-terminal domain-containing protein" evidence="1">
    <location>
        <begin position="22"/>
        <end position="171"/>
    </location>
</feature>
<sequence length="171" mass="18904">MKTILFLLLSLALFSCQGGHKQDVKSTEETKHQIVDTASVYYINPLPLYFILGGDTVYTLVDGGLVFPIHTSAPDDPDLFIDLNNYVKKKVANAHLGKGSVDLVFIIDKEGYVRDVTIEKSAKESGANPNVAARMDSIACKVIANLPRFTAPATRKGKSVNFLKRWTVRFE</sequence>
<dbReference type="EMBL" id="JACSPP010000006">
    <property type="protein sequence ID" value="MBD8039481.1"/>
    <property type="molecule type" value="Genomic_DNA"/>
</dbReference>
<gene>
    <name evidence="2" type="ORF">H9625_03285</name>
</gene>
<comment type="caution">
    <text evidence="2">The sequence shown here is derived from an EMBL/GenBank/DDBJ whole genome shotgun (WGS) entry which is preliminary data.</text>
</comment>
<protein>
    <recommendedName>
        <fullName evidence="4">TonB C-terminal domain-containing protein</fullName>
    </recommendedName>
</protein>
<feature type="signal peptide" evidence="1">
    <location>
        <begin position="1"/>
        <end position="21"/>
    </location>
</feature>
<reference evidence="2 3" key="1">
    <citation type="submission" date="2020-08" db="EMBL/GenBank/DDBJ databases">
        <title>A Genomic Blueprint of the Chicken Gut Microbiome.</title>
        <authorList>
            <person name="Gilroy R."/>
            <person name="Ravi A."/>
            <person name="Getino M."/>
            <person name="Pursley I."/>
            <person name="Horton D.L."/>
            <person name="Alikhan N.-F."/>
            <person name="Baker D."/>
            <person name="Gharbi K."/>
            <person name="Hall N."/>
            <person name="Watson M."/>
            <person name="Adriaenssens E.M."/>
            <person name="Foster-Nyarko E."/>
            <person name="Jarju S."/>
            <person name="Secka A."/>
            <person name="Antonio M."/>
            <person name="Oren A."/>
            <person name="Chaudhuri R."/>
            <person name="La Ragione R.M."/>
            <person name="Hildebrand F."/>
            <person name="Pallen M.J."/>
        </authorList>
    </citation>
    <scope>NUCLEOTIDE SEQUENCE [LARGE SCALE GENOMIC DNA]</scope>
    <source>
        <strain evidence="2 3">Sa1CVN1</strain>
    </source>
</reference>
<organism evidence="2 3">
    <name type="scientific">Phocaeicola intestinalis</name>
    <dbReference type="NCBI Taxonomy" id="2762212"/>
    <lineage>
        <taxon>Bacteria</taxon>
        <taxon>Pseudomonadati</taxon>
        <taxon>Bacteroidota</taxon>
        <taxon>Bacteroidia</taxon>
        <taxon>Bacteroidales</taxon>
        <taxon>Bacteroidaceae</taxon>
        <taxon>Phocaeicola</taxon>
    </lineage>
</organism>
<accession>A0ABR8Y5J1</accession>